<accession>A0ABW3FIV8</accession>
<keyword evidence="1" id="KW-0812">Transmembrane</keyword>
<feature type="transmembrane region" description="Helical" evidence="1">
    <location>
        <begin position="204"/>
        <end position="220"/>
    </location>
</feature>
<reference evidence="4" key="1">
    <citation type="journal article" date="2019" name="Int. J. Syst. Evol. Microbiol.">
        <title>The Global Catalogue of Microorganisms (GCM) 10K type strain sequencing project: providing services to taxonomists for standard genome sequencing and annotation.</title>
        <authorList>
            <consortium name="The Broad Institute Genomics Platform"/>
            <consortium name="The Broad Institute Genome Sequencing Center for Infectious Disease"/>
            <person name="Wu L."/>
            <person name="Ma J."/>
        </authorList>
    </citation>
    <scope>NUCLEOTIDE SEQUENCE [LARGE SCALE GENOMIC DNA]</scope>
    <source>
        <strain evidence="4">CCUG 60023</strain>
    </source>
</reference>
<feature type="transmembrane region" description="Helical" evidence="1">
    <location>
        <begin position="226"/>
        <end position="245"/>
    </location>
</feature>
<keyword evidence="1" id="KW-1133">Transmembrane helix</keyword>
<dbReference type="PANTHER" id="PTHR19353:SF73">
    <property type="entry name" value="FATTY ACID DESATURASE"/>
    <property type="match status" value="1"/>
</dbReference>
<comment type="caution">
    <text evidence="3">The sequence shown here is derived from an EMBL/GenBank/DDBJ whole genome shotgun (WGS) entry which is preliminary data.</text>
</comment>
<proteinExistence type="predicted"/>
<evidence type="ECO:0000259" key="2">
    <source>
        <dbReference type="Pfam" id="PF00487"/>
    </source>
</evidence>
<keyword evidence="1" id="KW-0472">Membrane</keyword>
<feature type="transmembrane region" description="Helical" evidence="1">
    <location>
        <begin position="165"/>
        <end position="183"/>
    </location>
</feature>
<evidence type="ECO:0000313" key="3">
    <source>
        <dbReference type="EMBL" id="MFD0917713.1"/>
    </source>
</evidence>
<dbReference type="InterPro" id="IPR005804">
    <property type="entry name" value="FA_desaturase_dom"/>
</dbReference>
<gene>
    <name evidence="3" type="ORF">ACFQ14_15020</name>
</gene>
<dbReference type="RefSeq" id="WP_377213567.1">
    <property type="nucleotide sequence ID" value="NZ_JBHTJV010000025.1"/>
</dbReference>
<organism evidence="3 4">
    <name type="scientific">Pseudahrensia aquimaris</name>
    <dbReference type="NCBI Taxonomy" id="744461"/>
    <lineage>
        <taxon>Bacteria</taxon>
        <taxon>Pseudomonadati</taxon>
        <taxon>Pseudomonadota</taxon>
        <taxon>Alphaproteobacteria</taxon>
        <taxon>Hyphomicrobiales</taxon>
        <taxon>Ahrensiaceae</taxon>
        <taxon>Pseudahrensia</taxon>
    </lineage>
</organism>
<evidence type="ECO:0000313" key="4">
    <source>
        <dbReference type="Proteomes" id="UP001597101"/>
    </source>
</evidence>
<keyword evidence="4" id="KW-1185">Reference proteome</keyword>
<dbReference type="Pfam" id="PF00487">
    <property type="entry name" value="FA_desaturase"/>
    <property type="match status" value="1"/>
</dbReference>
<dbReference type="Proteomes" id="UP001597101">
    <property type="component" value="Unassembled WGS sequence"/>
</dbReference>
<feature type="domain" description="Fatty acid desaturase" evidence="2">
    <location>
        <begin position="68"/>
        <end position="311"/>
    </location>
</feature>
<evidence type="ECO:0000256" key="1">
    <source>
        <dbReference type="SAM" id="Phobius"/>
    </source>
</evidence>
<feature type="transmembrane region" description="Helical" evidence="1">
    <location>
        <begin position="43"/>
        <end position="64"/>
    </location>
</feature>
<sequence length="355" mass="40828">MSADTMFARDETVPAPFERHAAPEKKWVRAFAAYRDTSNTRAIYELALTTVLFVSAWLLSLWLIKTSVWLGLASTPVPAALLVRMFAIQHDCGHNSLYSSRALNDWIGRALGVVTFTPYDYWKHAHAIHHAGSGNLDKRGLGDITTLTVDEYLERGPMARALYRLYRHPITLFVVGPAYMFILQHRLPIGVMTRGKMPWLSTQFTNIAIIVCSLALMWLVGWQDFLLLQIPVVALAASFGVWLFYVQHQFEETHWARKETWNRENAALYGSSYYDLPRPFMWLTANIGIHHVHHVSASVPFFRLPEIVRDYPELKTIGRLSFKDSLRCIPLTLWDDTHKEMISFRALNRRKLIEA</sequence>
<dbReference type="EMBL" id="JBHTJV010000025">
    <property type="protein sequence ID" value="MFD0917713.1"/>
    <property type="molecule type" value="Genomic_DNA"/>
</dbReference>
<name>A0ABW3FIV8_9HYPH</name>
<dbReference type="CDD" id="cd03507">
    <property type="entry name" value="Delta12-FADS-like"/>
    <property type="match status" value="1"/>
</dbReference>
<dbReference type="PANTHER" id="PTHR19353">
    <property type="entry name" value="FATTY ACID DESATURASE 2"/>
    <property type="match status" value="1"/>
</dbReference>
<protein>
    <submittedName>
        <fullName evidence="3">Fatty acid desaturase family protein</fullName>
    </submittedName>
</protein>
<dbReference type="InterPro" id="IPR012171">
    <property type="entry name" value="Fatty_acid_desaturase"/>
</dbReference>